<evidence type="ECO:0000259" key="4">
    <source>
        <dbReference type="Pfam" id="PF14226"/>
    </source>
</evidence>
<keyword evidence="1" id="KW-0479">Metal-binding</keyword>
<protein>
    <recommendedName>
        <fullName evidence="4">Non-haem dioxygenase N-terminal domain-containing protein</fullName>
    </recommendedName>
</protein>
<dbReference type="InterPro" id="IPR026992">
    <property type="entry name" value="DIOX_N"/>
</dbReference>
<accession>A0A8X8W2J1</accession>
<dbReference type="PANTHER" id="PTHR10209">
    <property type="entry name" value="OXIDOREDUCTASE, 2OG-FE II OXYGENASE FAMILY PROTEIN"/>
    <property type="match status" value="1"/>
</dbReference>
<dbReference type="GO" id="GO:0046872">
    <property type="term" value="F:metal ion binding"/>
    <property type="evidence" value="ECO:0007669"/>
    <property type="project" value="UniProtKB-KW"/>
</dbReference>
<dbReference type="Gene3D" id="2.60.120.330">
    <property type="entry name" value="B-lactam Antibiotic, Isopenicillin N Synthase, Chain"/>
    <property type="match status" value="1"/>
</dbReference>
<dbReference type="Proteomes" id="UP000298416">
    <property type="component" value="Unassembled WGS sequence"/>
</dbReference>
<keyword evidence="6" id="KW-1185">Reference proteome</keyword>
<proteinExistence type="predicted"/>
<dbReference type="GO" id="GO:0016706">
    <property type="term" value="F:2-oxoglutarate-dependent dioxygenase activity"/>
    <property type="evidence" value="ECO:0007669"/>
    <property type="project" value="UniProtKB-ARBA"/>
</dbReference>
<dbReference type="AlphaFoldDB" id="A0A8X8W2J1"/>
<dbReference type="SUPFAM" id="SSF51197">
    <property type="entry name" value="Clavaminate synthase-like"/>
    <property type="match status" value="1"/>
</dbReference>
<sequence>MNTLIPESANVSLLNCIDLSSSDVQLSACLDSGFFYVINHGIDKEFMDEVFSESKRFFNLPEQEKMKLLKNEKSRGYTPLFDENLNPANQIHGDYKEGYYIGIEVSEDQSDAQKPFYGPNKWPSEGNFYKDRSHDEYQFVTVFACQMLVVVLVSNSKGCLWDSVGIASGGKPWRNITKRH</sequence>
<reference evidence="5" key="2">
    <citation type="submission" date="2020-08" db="EMBL/GenBank/DDBJ databases">
        <title>Plant Genome Project.</title>
        <authorList>
            <person name="Zhang R.-G."/>
        </authorList>
    </citation>
    <scope>NUCLEOTIDE SEQUENCE</scope>
    <source>
        <strain evidence="5">Huo1</strain>
        <tissue evidence="5">Leaf</tissue>
    </source>
</reference>
<keyword evidence="3" id="KW-0408">Iron</keyword>
<feature type="domain" description="Non-haem dioxygenase N-terminal" evidence="4">
    <location>
        <begin position="27"/>
        <end position="125"/>
    </location>
</feature>
<evidence type="ECO:0000256" key="1">
    <source>
        <dbReference type="ARBA" id="ARBA00022723"/>
    </source>
</evidence>
<reference evidence="5" key="1">
    <citation type="submission" date="2018-01" db="EMBL/GenBank/DDBJ databases">
        <authorList>
            <person name="Mao J.F."/>
        </authorList>
    </citation>
    <scope>NUCLEOTIDE SEQUENCE</scope>
    <source>
        <strain evidence="5">Huo1</strain>
        <tissue evidence="5">Leaf</tissue>
    </source>
</reference>
<keyword evidence="2" id="KW-0560">Oxidoreductase</keyword>
<dbReference type="Pfam" id="PF14226">
    <property type="entry name" value="DIOX_N"/>
    <property type="match status" value="1"/>
</dbReference>
<dbReference type="PANTHER" id="PTHR10209:SF867">
    <property type="entry name" value="2-OXOGLUTARATE (2OG) AND FE(II)-DEPENDENT OXYGENASE SUPERFAMILY PROTEIN"/>
    <property type="match status" value="1"/>
</dbReference>
<evidence type="ECO:0000256" key="3">
    <source>
        <dbReference type="ARBA" id="ARBA00023004"/>
    </source>
</evidence>
<organism evidence="5">
    <name type="scientific">Salvia splendens</name>
    <name type="common">Scarlet sage</name>
    <dbReference type="NCBI Taxonomy" id="180675"/>
    <lineage>
        <taxon>Eukaryota</taxon>
        <taxon>Viridiplantae</taxon>
        <taxon>Streptophyta</taxon>
        <taxon>Embryophyta</taxon>
        <taxon>Tracheophyta</taxon>
        <taxon>Spermatophyta</taxon>
        <taxon>Magnoliopsida</taxon>
        <taxon>eudicotyledons</taxon>
        <taxon>Gunneridae</taxon>
        <taxon>Pentapetalae</taxon>
        <taxon>asterids</taxon>
        <taxon>lamiids</taxon>
        <taxon>Lamiales</taxon>
        <taxon>Lamiaceae</taxon>
        <taxon>Nepetoideae</taxon>
        <taxon>Mentheae</taxon>
        <taxon>Salviinae</taxon>
        <taxon>Salvia</taxon>
        <taxon>Salvia subgen. Calosphace</taxon>
        <taxon>core Calosphace</taxon>
    </lineage>
</organism>
<evidence type="ECO:0000256" key="2">
    <source>
        <dbReference type="ARBA" id="ARBA00023002"/>
    </source>
</evidence>
<comment type="caution">
    <text evidence="5">The sequence shown here is derived from an EMBL/GenBank/DDBJ whole genome shotgun (WGS) entry which is preliminary data.</text>
</comment>
<dbReference type="EMBL" id="PNBA02000021">
    <property type="protein sequence ID" value="KAG6386871.1"/>
    <property type="molecule type" value="Genomic_DNA"/>
</dbReference>
<evidence type="ECO:0000313" key="6">
    <source>
        <dbReference type="Proteomes" id="UP000298416"/>
    </source>
</evidence>
<name>A0A8X8W2J1_SALSN</name>
<gene>
    <name evidence="5" type="ORF">SASPL_152048</name>
</gene>
<dbReference type="InterPro" id="IPR027443">
    <property type="entry name" value="IPNS-like_sf"/>
</dbReference>
<evidence type="ECO:0000313" key="5">
    <source>
        <dbReference type="EMBL" id="KAG6386871.1"/>
    </source>
</evidence>